<name>A0ABU9LPR4_9BACL</name>
<comment type="caution">
    <text evidence="2">The sequence shown here is derived from an EMBL/GenBank/DDBJ whole genome shotgun (WGS) entry which is preliminary data.</text>
</comment>
<keyword evidence="3" id="KW-1185">Reference proteome</keyword>
<reference evidence="2 3" key="1">
    <citation type="submission" date="2024-04" db="EMBL/GenBank/DDBJ databases">
        <authorList>
            <person name="Wu Y.S."/>
            <person name="Zhang L."/>
        </authorList>
    </citation>
    <scope>NUCLEOTIDE SEQUENCE [LARGE SCALE GENOMIC DNA]</scope>
    <source>
        <strain evidence="2 3">KG-01</strain>
    </source>
</reference>
<gene>
    <name evidence="2" type="ORF">AAF454_09615</name>
</gene>
<dbReference type="Proteomes" id="UP001398420">
    <property type="component" value="Unassembled WGS sequence"/>
</dbReference>
<accession>A0ABU9LPR4</accession>
<dbReference type="EMBL" id="JBCEWA010000006">
    <property type="protein sequence ID" value="MEL5988661.1"/>
    <property type="molecule type" value="Genomic_DNA"/>
</dbReference>
<dbReference type="RefSeq" id="WP_342302993.1">
    <property type="nucleotide sequence ID" value="NZ_JBCEWA010000006.1"/>
</dbReference>
<organism evidence="2 3">
    <name type="scientific">Kurthia gibsonii</name>
    <dbReference type="NCBI Taxonomy" id="33946"/>
    <lineage>
        <taxon>Bacteria</taxon>
        <taxon>Bacillati</taxon>
        <taxon>Bacillota</taxon>
        <taxon>Bacilli</taxon>
        <taxon>Bacillales</taxon>
        <taxon>Caryophanaceae</taxon>
        <taxon>Kurthia</taxon>
    </lineage>
</organism>
<proteinExistence type="predicted"/>
<evidence type="ECO:0000313" key="2">
    <source>
        <dbReference type="EMBL" id="MEL5988661.1"/>
    </source>
</evidence>
<evidence type="ECO:0000313" key="3">
    <source>
        <dbReference type="Proteomes" id="UP001398420"/>
    </source>
</evidence>
<feature type="domain" description="CD-NTase-associated protein 12/Pycsar effector protein TIR" evidence="1">
    <location>
        <begin position="136"/>
        <end position="253"/>
    </location>
</feature>
<protein>
    <submittedName>
        <fullName evidence="2">Nucleotide-binding protein</fullName>
    </submittedName>
</protein>
<dbReference type="InterPro" id="IPR019302">
    <property type="entry name" value="CAP12/PCTIR_TIR_dom"/>
</dbReference>
<evidence type="ECO:0000259" key="1">
    <source>
        <dbReference type="Pfam" id="PF10137"/>
    </source>
</evidence>
<sequence>MFYQVLMEVTNIQGASQNLKLYEYDKKDKNKIIEEIILPYLDKEELQFNGYFLKAENIVRIVVKTTDYPIQVIVDMKENETAGSAFVWFETKESAFADDNYTHDVTTEILKEAREKIKGIPKMPANISATKLDNKKVFIVHGHDEIVKISVARFLERLDLEPIILHEQANGGTTIIEKIEKNTDVGFGIVLYTPCDVGKSVSEQELQLRARQNVVFEHGYLIAKLGRSNVCALVKDDIEKPNDISGVVYVNYDSGSGWQNELFRELKNAGYELDANKLFV</sequence>
<dbReference type="Pfam" id="PF10137">
    <property type="entry name" value="CAP12-PCTIR_TIR"/>
    <property type="match status" value="1"/>
</dbReference>